<evidence type="ECO:0000313" key="2">
    <source>
        <dbReference type="EMBL" id="VFT87664.1"/>
    </source>
</evidence>
<dbReference type="EMBL" id="CAADRA010005250">
    <property type="protein sequence ID" value="VFT87664.1"/>
    <property type="molecule type" value="Genomic_DNA"/>
</dbReference>
<keyword evidence="3" id="KW-1185">Reference proteome</keyword>
<reference evidence="2 3" key="1">
    <citation type="submission" date="2019-03" db="EMBL/GenBank/DDBJ databases">
        <authorList>
            <person name="Gaulin E."/>
            <person name="Dumas B."/>
        </authorList>
    </citation>
    <scope>NUCLEOTIDE SEQUENCE [LARGE SCALE GENOMIC DNA]</scope>
    <source>
        <strain evidence="2">CBS 568.67</strain>
    </source>
</reference>
<protein>
    <submittedName>
        <fullName evidence="2">Aste57867_10795 protein</fullName>
    </submittedName>
</protein>
<dbReference type="OrthoDB" id="78922at2759"/>
<dbReference type="EMBL" id="VJMH01005229">
    <property type="protein sequence ID" value="KAF0698601.1"/>
    <property type="molecule type" value="Genomic_DNA"/>
</dbReference>
<proteinExistence type="predicted"/>
<accession>A0A485KSF7</accession>
<sequence>MRTPTALWTKERHVQTKKPGGQLECCRRQPAGKPVNAWNYYDGIIYRFVDGSLLERLSTTVGGHRIPYRTAHVKLMRLKHDYQTTLAPIQETAEKVCERCHSNSFSNHPKTKCITLTTRSKNLLDKPVS</sequence>
<name>A0A485KSF7_9STRA</name>
<dbReference type="AlphaFoldDB" id="A0A485KSF7"/>
<gene>
    <name evidence="2" type="primary">Aste57867_10795</name>
    <name evidence="1" type="ORF">As57867_010755</name>
    <name evidence="2" type="ORF">ASTE57867_10795</name>
</gene>
<organism evidence="2 3">
    <name type="scientific">Aphanomyces stellatus</name>
    <dbReference type="NCBI Taxonomy" id="120398"/>
    <lineage>
        <taxon>Eukaryota</taxon>
        <taxon>Sar</taxon>
        <taxon>Stramenopiles</taxon>
        <taxon>Oomycota</taxon>
        <taxon>Saprolegniomycetes</taxon>
        <taxon>Saprolegniales</taxon>
        <taxon>Verrucalvaceae</taxon>
        <taxon>Aphanomyces</taxon>
    </lineage>
</organism>
<evidence type="ECO:0000313" key="3">
    <source>
        <dbReference type="Proteomes" id="UP000332933"/>
    </source>
</evidence>
<evidence type="ECO:0000313" key="1">
    <source>
        <dbReference type="EMBL" id="KAF0698601.1"/>
    </source>
</evidence>
<dbReference type="Proteomes" id="UP000332933">
    <property type="component" value="Unassembled WGS sequence"/>
</dbReference>
<reference evidence="1" key="2">
    <citation type="submission" date="2019-06" db="EMBL/GenBank/DDBJ databases">
        <title>Genomics analysis of Aphanomyces spp. identifies a new class of oomycete effector associated with host adaptation.</title>
        <authorList>
            <person name="Gaulin E."/>
        </authorList>
    </citation>
    <scope>NUCLEOTIDE SEQUENCE</scope>
    <source>
        <strain evidence="1">CBS 578.67</strain>
    </source>
</reference>